<sequence>MSCHCLVDPEIFRYPSARQCSSLDFLVYALIKVSSSCLVPGQVLGHKAETAEFYYAELGTTASRYCRENDDTAKS</sequence>
<keyword evidence="2" id="KW-1185">Reference proteome</keyword>
<gene>
    <name evidence="1" type="ORF">AVEN_24639_1</name>
</gene>
<name>A0A4Y2J344_ARAVE</name>
<feature type="non-terminal residue" evidence="1">
    <location>
        <position position="75"/>
    </location>
</feature>
<accession>A0A4Y2J344</accession>
<protein>
    <submittedName>
        <fullName evidence="1">Uncharacterized protein</fullName>
    </submittedName>
</protein>
<dbReference type="Proteomes" id="UP000499080">
    <property type="component" value="Unassembled WGS sequence"/>
</dbReference>
<evidence type="ECO:0000313" key="2">
    <source>
        <dbReference type="Proteomes" id="UP000499080"/>
    </source>
</evidence>
<proteinExistence type="predicted"/>
<evidence type="ECO:0000313" key="1">
    <source>
        <dbReference type="EMBL" id="GBM83596.1"/>
    </source>
</evidence>
<dbReference type="AlphaFoldDB" id="A0A4Y2J344"/>
<organism evidence="1 2">
    <name type="scientific">Araneus ventricosus</name>
    <name type="common">Orbweaver spider</name>
    <name type="synonym">Epeira ventricosa</name>
    <dbReference type="NCBI Taxonomy" id="182803"/>
    <lineage>
        <taxon>Eukaryota</taxon>
        <taxon>Metazoa</taxon>
        <taxon>Ecdysozoa</taxon>
        <taxon>Arthropoda</taxon>
        <taxon>Chelicerata</taxon>
        <taxon>Arachnida</taxon>
        <taxon>Araneae</taxon>
        <taxon>Araneomorphae</taxon>
        <taxon>Entelegynae</taxon>
        <taxon>Araneoidea</taxon>
        <taxon>Araneidae</taxon>
        <taxon>Araneus</taxon>
    </lineage>
</organism>
<reference evidence="1 2" key="1">
    <citation type="journal article" date="2019" name="Sci. Rep.">
        <title>Orb-weaving spider Araneus ventricosus genome elucidates the spidroin gene catalogue.</title>
        <authorList>
            <person name="Kono N."/>
            <person name="Nakamura H."/>
            <person name="Ohtoshi R."/>
            <person name="Moran D.A.P."/>
            <person name="Shinohara A."/>
            <person name="Yoshida Y."/>
            <person name="Fujiwara M."/>
            <person name="Mori M."/>
            <person name="Tomita M."/>
            <person name="Arakawa K."/>
        </authorList>
    </citation>
    <scope>NUCLEOTIDE SEQUENCE [LARGE SCALE GENOMIC DNA]</scope>
</reference>
<comment type="caution">
    <text evidence="1">The sequence shown here is derived from an EMBL/GenBank/DDBJ whole genome shotgun (WGS) entry which is preliminary data.</text>
</comment>
<dbReference type="EMBL" id="BGPR01108708">
    <property type="protein sequence ID" value="GBM83596.1"/>
    <property type="molecule type" value="Genomic_DNA"/>
</dbReference>